<sequence>MKLNFSYRPDIDGLRSIAVLLVIFFHANFSFVAGGYIGVDVFFVLSGFLITLTIDKEMSANKFSFKQFYLRRIRRIIPVLVFVMLVTTIPAYLFLFADNFESYSRTLLHTMLSTNNFHLWITQRDYFAENSDLIPFLHTWSLSVEEQFYFLWPISLVFLHKYFNLQKRLVFVFLSLVFGIILSVYLAHNNPGMAYFLLPARLFELAIGAALAMFWDKLPEFSKGKNHLISIVGLVLILVPAYLLDKSSVFPGMNAFWPCLGTAMLIFTGKNRDTKGIVNTFLQNKFLVLTGLLSYSMYLWHWPLFIFIKYLGVNLEGVVRIISLVAIFGLSYFSWRFIEQPFRINFKYDFKKTMLYGFLPSLLLIAGIYGIIDAKDGFPERFPELSEFNPKTNYPNKVRKECFDKFKVGNCEECHLGIKKDTLDGVLIGDSFGNHTAAFLDVLAKDAGLYLHDSAAGGYPVLNNLNEDGSPTNSTEYATERLEYAKKFKTIFIAANWDEQSTPDSKNYQSIVKTVGELGKLGKKVVIFDCLRATTETNLHKLKLLKTGRKVYFSQRDFSIPLKPRPNSYIVYEMKRQFPSILVIDLNDAMCKDGKCSLEIDNTIVYRNFNHLNTSGAELIAKKYIQLKGNPLKKL</sequence>
<dbReference type="InterPro" id="IPR050879">
    <property type="entry name" value="Acyltransferase_3"/>
</dbReference>
<feature type="transmembrane region" description="Helical" evidence="1">
    <location>
        <begin position="317"/>
        <end position="335"/>
    </location>
</feature>
<accession>A0A1I0V1F5</accession>
<feature type="transmembrane region" description="Helical" evidence="1">
    <location>
        <begin position="147"/>
        <end position="163"/>
    </location>
</feature>
<keyword evidence="4" id="KW-0012">Acyltransferase</keyword>
<keyword evidence="1" id="KW-0812">Transmembrane</keyword>
<keyword evidence="4" id="KW-0378">Hydrolase</keyword>
<feature type="transmembrane region" description="Helical" evidence="1">
    <location>
        <begin position="249"/>
        <end position="267"/>
    </location>
</feature>
<dbReference type="Proteomes" id="UP000199604">
    <property type="component" value="Unassembled WGS sequence"/>
</dbReference>
<dbReference type="InterPro" id="IPR002656">
    <property type="entry name" value="Acyl_transf_3_dom"/>
</dbReference>
<feature type="transmembrane region" description="Helical" evidence="1">
    <location>
        <begin position="227"/>
        <end position="243"/>
    </location>
</feature>
<evidence type="ECO:0000259" key="2">
    <source>
        <dbReference type="Pfam" id="PF01757"/>
    </source>
</evidence>
<name>A0A1I0V1F5_9FLAO</name>
<dbReference type="GO" id="GO:0016747">
    <property type="term" value="F:acyltransferase activity, transferring groups other than amino-acyl groups"/>
    <property type="evidence" value="ECO:0007669"/>
    <property type="project" value="InterPro"/>
</dbReference>
<dbReference type="OrthoDB" id="290051at2"/>
<dbReference type="RefSeq" id="WP_143076447.1">
    <property type="nucleotide sequence ID" value="NZ_FOJT01000001.1"/>
</dbReference>
<evidence type="ECO:0000313" key="4">
    <source>
        <dbReference type="EMBL" id="SFA69973.1"/>
    </source>
</evidence>
<keyword evidence="5" id="KW-1185">Reference proteome</keyword>
<feature type="transmembrane region" description="Helical" evidence="1">
    <location>
        <begin position="76"/>
        <end position="97"/>
    </location>
</feature>
<dbReference type="Pfam" id="PF19040">
    <property type="entry name" value="SGNH"/>
    <property type="match status" value="1"/>
</dbReference>
<dbReference type="STRING" id="498292.SAMN05660845_0101"/>
<feature type="domain" description="Acyltransferase 3" evidence="2">
    <location>
        <begin position="10"/>
        <end position="333"/>
    </location>
</feature>
<evidence type="ECO:0000313" key="5">
    <source>
        <dbReference type="Proteomes" id="UP000199604"/>
    </source>
</evidence>
<dbReference type="GO" id="GO:0009103">
    <property type="term" value="P:lipopolysaccharide biosynthetic process"/>
    <property type="evidence" value="ECO:0007669"/>
    <property type="project" value="TreeGrafter"/>
</dbReference>
<keyword evidence="1" id="KW-0472">Membrane</keyword>
<keyword evidence="1" id="KW-1133">Transmembrane helix</keyword>
<protein>
    <submittedName>
        <fullName evidence="4">Peptidoglycan/LPS O-acetylase OafA/YrhL, contains acyltransferase and SGNH-hydrolase domains</fullName>
    </submittedName>
</protein>
<feature type="transmembrane region" description="Helical" evidence="1">
    <location>
        <begin position="287"/>
        <end position="311"/>
    </location>
</feature>
<dbReference type="GO" id="GO:0016020">
    <property type="term" value="C:membrane"/>
    <property type="evidence" value="ECO:0007669"/>
    <property type="project" value="TreeGrafter"/>
</dbReference>
<dbReference type="AlphaFoldDB" id="A0A1I0V1F5"/>
<reference evidence="5" key="1">
    <citation type="submission" date="2016-10" db="EMBL/GenBank/DDBJ databases">
        <authorList>
            <person name="Varghese N."/>
            <person name="Submissions S."/>
        </authorList>
    </citation>
    <scope>NUCLEOTIDE SEQUENCE [LARGE SCALE GENOMIC DNA]</scope>
    <source>
        <strain evidence="5">DSM 21789</strain>
    </source>
</reference>
<evidence type="ECO:0000259" key="3">
    <source>
        <dbReference type="Pfam" id="PF19040"/>
    </source>
</evidence>
<dbReference type="Pfam" id="PF01757">
    <property type="entry name" value="Acyl_transf_3"/>
    <property type="match status" value="1"/>
</dbReference>
<feature type="transmembrane region" description="Helical" evidence="1">
    <location>
        <begin position="194"/>
        <end position="215"/>
    </location>
</feature>
<feature type="transmembrane region" description="Helical" evidence="1">
    <location>
        <begin position="170"/>
        <end position="188"/>
    </location>
</feature>
<dbReference type="EMBL" id="FOJT01000001">
    <property type="protein sequence ID" value="SFA69973.1"/>
    <property type="molecule type" value="Genomic_DNA"/>
</dbReference>
<gene>
    <name evidence="4" type="ORF">SAMN05660845_0101</name>
</gene>
<dbReference type="PANTHER" id="PTHR23028">
    <property type="entry name" value="ACETYLTRANSFERASE"/>
    <property type="match status" value="1"/>
</dbReference>
<dbReference type="GO" id="GO:0016787">
    <property type="term" value="F:hydrolase activity"/>
    <property type="evidence" value="ECO:0007669"/>
    <property type="project" value="UniProtKB-KW"/>
</dbReference>
<feature type="transmembrane region" description="Helical" evidence="1">
    <location>
        <begin position="35"/>
        <end position="55"/>
    </location>
</feature>
<dbReference type="PANTHER" id="PTHR23028:SF53">
    <property type="entry name" value="ACYL_TRANSF_3 DOMAIN-CONTAINING PROTEIN"/>
    <property type="match status" value="1"/>
</dbReference>
<dbReference type="InterPro" id="IPR043968">
    <property type="entry name" value="SGNH"/>
</dbReference>
<feature type="transmembrane region" description="Helical" evidence="1">
    <location>
        <begin position="355"/>
        <end position="372"/>
    </location>
</feature>
<proteinExistence type="predicted"/>
<keyword evidence="4" id="KW-0808">Transferase</keyword>
<feature type="domain" description="SGNH" evidence="3">
    <location>
        <begin position="408"/>
        <end position="625"/>
    </location>
</feature>
<organism evidence="4 5">
    <name type="scientific">Flavobacterium swingsii</name>
    <dbReference type="NCBI Taxonomy" id="498292"/>
    <lineage>
        <taxon>Bacteria</taxon>
        <taxon>Pseudomonadati</taxon>
        <taxon>Bacteroidota</taxon>
        <taxon>Flavobacteriia</taxon>
        <taxon>Flavobacteriales</taxon>
        <taxon>Flavobacteriaceae</taxon>
        <taxon>Flavobacterium</taxon>
    </lineage>
</organism>
<evidence type="ECO:0000256" key="1">
    <source>
        <dbReference type="SAM" id="Phobius"/>
    </source>
</evidence>